<accession>A0A8T9MV15</accession>
<dbReference type="InterPro" id="IPR035906">
    <property type="entry name" value="MetI-like_sf"/>
</dbReference>
<dbReference type="PROSITE" id="PS50928">
    <property type="entry name" value="ABC_TM1"/>
    <property type="match status" value="1"/>
</dbReference>
<feature type="transmembrane region" description="Helical" evidence="8">
    <location>
        <begin position="12"/>
        <end position="33"/>
    </location>
</feature>
<feature type="transmembrane region" description="Helical" evidence="8">
    <location>
        <begin position="62"/>
        <end position="84"/>
    </location>
</feature>
<gene>
    <name evidence="10" type="ORF">LVJ77_05180</name>
</gene>
<keyword evidence="2" id="KW-0813">Transport</keyword>
<keyword evidence="4" id="KW-0997">Cell inner membrane</keyword>
<dbReference type="Proteomes" id="UP000831534">
    <property type="component" value="Chromosome"/>
</dbReference>
<organism evidence="10 11">
    <name type="scientific">Conchiformibius kuhniae</name>
    <dbReference type="NCBI Taxonomy" id="211502"/>
    <lineage>
        <taxon>Bacteria</taxon>
        <taxon>Pseudomonadati</taxon>
        <taxon>Pseudomonadota</taxon>
        <taxon>Betaproteobacteria</taxon>
        <taxon>Neisseriales</taxon>
        <taxon>Neisseriaceae</taxon>
        <taxon>Conchiformibius</taxon>
    </lineage>
</organism>
<evidence type="ECO:0000256" key="1">
    <source>
        <dbReference type="ARBA" id="ARBA00004429"/>
    </source>
</evidence>
<dbReference type="GO" id="GO:0055085">
    <property type="term" value="P:transmembrane transport"/>
    <property type="evidence" value="ECO:0007669"/>
    <property type="project" value="InterPro"/>
</dbReference>
<dbReference type="GO" id="GO:0005886">
    <property type="term" value="C:plasma membrane"/>
    <property type="evidence" value="ECO:0007669"/>
    <property type="project" value="UniProtKB-SubCell"/>
</dbReference>
<keyword evidence="3" id="KW-1003">Cell membrane</keyword>
<keyword evidence="7 8" id="KW-0472">Membrane</keyword>
<evidence type="ECO:0000313" key="11">
    <source>
        <dbReference type="Proteomes" id="UP000831534"/>
    </source>
</evidence>
<keyword evidence="6 8" id="KW-1133">Transmembrane helix</keyword>
<protein>
    <recommendedName>
        <fullName evidence="9">ABC transmembrane type-1 domain-containing protein</fullName>
    </recommendedName>
</protein>
<evidence type="ECO:0000259" key="9">
    <source>
        <dbReference type="PROSITE" id="PS50928"/>
    </source>
</evidence>
<dbReference type="PANTHER" id="PTHR43357">
    <property type="entry name" value="INNER MEMBRANE ABC TRANSPORTER PERMEASE PROTEIN YDCV"/>
    <property type="match status" value="1"/>
</dbReference>
<evidence type="ECO:0000256" key="8">
    <source>
        <dbReference type="SAM" id="Phobius"/>
    </source>
</evidence>
<sequence>MGCTAWGVLRRVYLPLLRGAGATAVLMVFVDIMKEMPITLMMRPHDWETLAVRIYSFTGEGLYAQAALPALLIVLTGLIPVILFSRAEQ</sequence>
<evidence type="ECO:0000256" key="3">
    <source>
        <dbReference type="ARBA" id="ARBA00022475"/>
    </source>
</evidence>
<comment type="subcellular location">
    <subcellularLocation>
        <location evidence="1">Cell inner membrane</location>
        <topology evidence="1">Multi-pass membrane protein</topology>
    </subcellularLocation>
</comment>
<dbReference type="Gene3D" id="1.10.3720.10">
    <property type="entry name" value="MetI-like"/>
    <property type="match status" value="1"/>
</dbReference>
<evidence type="ECO:0000256" key="5">
    <source>
        <dbReference type="ARBA" id="ARBA00022692"/>
    </source>
</evidence>
<name>A0A8T9MV15_9NEIS</name>
<dbReference type="InterPro" id="IPR000515">
    <property type="entry name" value="MetI-like"/>
</dbReference>
<evidence type="ECO:0000313" key="10">
    <source>
        <dbReference type="EMBL" id="UOP05517.1"/>
    </source>
</evidence>
<keyword evidence="11" id="KW-1185">Reference proteome</keyword>
<dbReference type="PANTHER" id="PTHR43357:SF3">
    <property type="entry name" value="FE(3+)-TRANSPORT SYSTEM PERMEASE PROTEIN FBPB 2"/>
    <property type="match status" value="1"/>
</dbReference>
<evidence type="ECO:0000256" key="6">
    <source>
        <dbReference type="ARBA" id="ARBA00022989"/>
    </source>
</evidence>
<reference evidence="10" key="1">
    <citation type="submission" date="2021-12" db="EMBL/GenBank/DDBJ databases">
        <authorList>
            <person name="Veyrier F.J."/>
        </authorList>
    </citation>
    <scope>NUCLEOTIDE SEQUENCE</scope>
    <source>
        <strain evidence="10">17694</strain>
    </source>
</reference>
<evidence type="ECO:0000256" key="4">
    <source>
        <dbReference type="ARBA" id="ARBA00022519"/>
    </source>
</evidence>
<dbReference type="EMBL" id="CP091521">
    <property type="protein sequence ID" value="UOP05517.1"/>
    <property type="molecule type" value="Genomic_DNA"/>
</dbReference>
<proteinExistence type="predicted"/>
<reference evidence="10" key="2">
    <citation type="journal article" date="2022" name="Res Sq">
        <title>Evolution of multicellular longitudinally dividing oral cavity symbionts (Neisseriaceae).</title>
        <authorList>
            <person name="Nyongesa S."/>
            <person name="Weber P."/>
            <person name="Bernet E."/>
            <person name="Pullido F."/>
            <person name="Nieckarz M."/>
            <person name="Delaby M."/>
            <person name="Nieves C."/>
            <person name="Viehboeck T."/>
            <person name="Krause N."/>
            <person name="Rivera-Millot A."/>
            <person name="Nakamura A."/>
            <person name="Vischer N."/>
            <person name="VanNieuwenhze M."/>
            <person name="Brun Y."/>
            <person name="Cava F."/>
            <person name="Bulgheresi S."/>
            <person name="Veyrier F."/>
        </authorList>
    </citation>
    <scope>NUCLEOTIDE SEQUENCE</scope>
    <source>
        <strain evidence="10">17694</strain>
    </source>
</reference>
<dbReference type="SUPFAM" id="SSF161098">
    <property type="entry name" value="MetI-like"/>
    <property type="match status" value="1"/>
</dbReference>
<feature type="domain" description="ABC transmembrane type-1" evidence="9">
    <location>
        <begin position="1"/>
        <end position="84"/>
    </location>
</feature>
<evidence type="ECO:0000256" key="2">
    <source>
        <dbReference type="ARBA" id="ARBA00022448"/>
    </source>
</evidence>
<dbReference type="AlphaFoldDB" id="A0A8T9MV15"/>
<keyword evidence="5 8" id="KW-0812">Transmembrane</keyword>
<evidence type="ECO:0000256" key="7">
    <source>
        <dbReference type="ARBA" id="ARBA00023136"/>
    </source>
</evidence>